<reference evidence="2" key="1">
    <citation type="submission" date="2019-02" db="EMBL/GenBank/DDBJ databases">
        <authorList>
            <consortium name="Genoscope - CEA"/>
            <person name="William W."/>
        </authorList>
    </citation>
    <scope>NUCLEOTIDE SEQUENCE [LARGE SCALE GENOMIC DNA]</scope>
    <source>
        <strain evidence="2">YSy11</strain>
    </source>
</reference>
<dbReference type="CDD" id="cd07040">
    <property type="entry name" value="HP"/>
    <property type="match status" value="1"/>
</dbReference>
<protein>
    <recommendedName>
        <fullName evidence="3">Histidine phosphatase family protein</fullName>
    </recommendedName>
</protein>
<evidence type="ECO:0000256" key="1">
    <source>
        <dbReference type="SAM" id="Phobius"/>
    </source>
</evidence>
<dbReference type="EMBL" id="LR215729">
    <property type="protein sequence ID" value="VEV96739.1"/>
    <property type="molecule type" value="Genomic_DNA"/>
</dbReference>
<keyword evidence="1" id="KW-1133">Transmembrane helix</keyword>
<dbReference type="RefSeq" id="WP_150548028.1">
    <property type="nucleotide sequence ID" value="NZ_LR215729.2"/>
</dbReference>
<evidence type="ECO:0000313" key="2">
    <source>
        <dbReference type="EMBL" id="VEV96739.1"/>
    </source>
</evidence>
<dbReference type="SUPFAM" id="SSF53254">
    <property type="entry name" value="Phosphoglycerate mutase-like"/>
    <property type="match status" value="1"/>
</dbReference>
<accession>A0A653E1V7</accession>
<keyword evidence="1" id="KW-0472">Membrane</keyword>
<sequence length="221" mass="24143">MLKVDAYATPAKLKLPRQLRLAAIVALFIAAFFAVYAMLKVPQVPELASAGAQTTADMLAQWRQGHVIVLVRHVERCDHSSAPCLDRADGITARAKEVAQSIGQSFVRLGVTNSDIYTSPRTRTEQTAGFMFNKAVASQSWLAECRNGMLENALKHKVRQRNLVLVTHSECFDQMEKELGVHSPLTPAYGTALMIASGEVDGAAHILGSVNEQQWSKVLAN</sequence>
<feature type="transmembrane region" description="Helical" evidence="1">
    <location>
        <begin position="21"/>
        <end position="39"/>
    </location>
</feature>
<evidence type="ECO:0008006" key="3">
    <source>
        <dbReference type="Google" id="ProtNLM"/>
    </source>
</evidence>
<organism evidence="2">
    <name type="scientific">Pseudomonas marincola</name>
    <dbReference type="NCBI Taxonomy" id="437900"/>
    <lineage>
        <taxon>Bacteria</taxon>
        <taxon>Pseudomonadati</taxon>
        <taxon>Pseudomonadota</taxon>
        <taxon>Gammaproteobacteria</taxon>
        <taxon>Pseudomonadales</taxon>
        <taxon>Pseudomonadaceae</taxon>
        <taxon>Pseudomonas</taxon>
    </lineage>
</organism>
<proteinExistence type="predicted"/>
<dbReference type="InterPro" id="IPR029033">
    <property type="entry name" value="His_PPase_superfam"/>
</dbReference>
<gene>
    <name evidence="2" type="ORF">PMYSY11_1692</name>
</gene>
<dbReference type="Gene3D" id="3.40.50.1240">
    <property type="entry name" value="Phosphoglycerate mutase-like"/>
    <property type="match status" value="1"/>
</dbReference>
<keyword evidence="1" id="KW-0812">Transmembrane</keyword>
<dbReference type="AlphaFoldDB" id="A0A653E1V7"/>
<name>A0A653E1V7_9PSED</name>